<organism evidence="2 3">
    <name type="scientific">Rhynchophorus ferrugineus</name>
    <name type="common">Red palm weevil</name>
    <name type="synonym">Curculio ferrugineus</name>
    <dbReference type="NCBI Taxonomy" id="354439"/>
    <lineage>
        <taxon>Eukaryota</taxon>
        <taxon>Metazoa</taxon>
        <taxon>Ecdysozoa</taxon>
        <taxon>Arthropoda</taxon>
        <taxon>Hexapoda</taxon>
        <taxon>Insecta</taxon>
        <taxon>Pterygota</taxon>
        <taxon>Neoptera</taxon>
        <taxon>Endopterygota</taxon>
        <taxon>Coleoptera</taxon>
        <taxon>Polyphaga</taxon>
        <taxon>Cucujiformia</taxon>
        <taxon>Curculionidae</taxon>
        <taxon>Dryophthorinae</taxon>
        <taxon>Rhynchophorus</taxon>
    </lineage>
</organism>
<protein>
    <submittedName>
        <fullName evidence="2">Uncharacterized protein</fullName>
    </submittedName>
</protein>
<keyword evidence="3" id="KW-1185">Reference proteome</keyword>
<sequence length="81" mass="8826">MVAPSKVASCRKLKINDTTFHKDIVYMHALAFSRAEKQNERGLGFGGVMTSATTASVGRARQPHAPETASDLPKNGRRLNE</sequence>
<gene>
    <name evidence="2" type="ORF">GWI33_014421</name>
</gene>
<accession>A0A834I1P1</accession>
<dbReference type="EMBL" id="JAACXV010013677">
    <property type="protein sequence ID" value="KAF7272825.1"/>
    <property type="molecule type" value="Genomic_DNA"/>
</dbReference>
<evidence type="ECO:0000256" key="1">
    <source>
        <dbReference type="SAM" id="MobiDB-lite"/>
    </source>
</evidence>
<comment type="caution">
    <text evidence="2">The sequence shown here is derived from an EMBL/GenBank/DDBJ whole genome shotgun (WGS) entry which is preliminary data.</text>
</comment>
<name>A0A834I1P1_RHYFE</name>
<dbReference type="AlphaFoldDB" id="A0A834I1P1"/>
<evidence type="ECO:0000313" key="3">
    <source>
        <dbReference type="Proteomes" id="UP000625711"/>
    </source>
</evidence>
<dbReference type="Proteomes" id="UP000625711">
    <property type="component" value="Unassembled WGS sequence"/>
</dbReference>
<evidence type="ECO:0000313" key="2">
    <source>
        <dbReference type="EMBL" id="KAF7272825.1"/>
    </source>
</evidence>
<proteinExistence type="predicted"/>
<reference evidence="2" key="1">
    <citation type="submission" date="2020-08" db="EMBL/GenBank/DDBJ databases">
        <title>Genome sequencing and assembly of the red palm weevil Rhynchophorus ferrugineus.</title>
        <authorList>
            <person name="Dias G.B."/>
            <person name="Bergman C.M."/>
            <person name="Manee M."/>
        </authorList>
    </citation>
    <scope>NUCLEOTIDE SEQUENCE</scope>
    <source>
        <strain evidence="2">AA-2017</strain>
        <tissue evidence="2">Whole larva</tissue>
    </source>
</reference>
<feature type="region of interest" description="Disordered" evidence="1">
    <location>
        <begin position="54"/>
        <end position="81"/>
    </location>
</feature>